<organism evidence="1 2">
    <name type="scientific">Tenacibaculum lutimaris</name>
    <dbReference type="NCBI Taxonomy" id="285258"/>
    <lineage>
        <taxon>Bacteria</taxon>
        <taxon>Pseudomonadati</taxon>
        <taxon>Bacteroidota</taxon>
        <taxon>Flavobacteriia</taxon>
        <taxon>Flavobacteriales</taxon>
        <taxon>Flavobacteriaceae</taxon>
        <taxon>Tenacibaculum</taxon>
    </lineage>
</organism>
<dbReference type="AlphaFoldDB" id="A0A420E5F2"/>
<dbReference type="Gene3D" id="2.40.128.480">
    <property type="entry name" value="Rhodococcus equi virulence-associated protein"/>
    <property type="match status" value="1"/>
</dbReference>
<dbReference type="Proteomes" id="UP000285780">
    <property type="component" value="Unassembled WGS sequence"/>
</dbReference>
<gene>
    <name evidence="1" type="ORF">C8N26_0696</name>
</gene>
<evidence type="ECO:0000313" key="1">
    <source>
        <dbReference type="EMBL" id="RKF05292.1"/>
    </source>
</evidence>
<name>A0A420E5F2_9FLAO</name>
<dbReference type="Pfam" id="PF05526">
    <property type="entry name" value="R_equi_Vir"/>
    <property type="match status" value="1"/>
</dbReference>
<keyword evidence="2" id="KW-1185">Reference proteome</keyword>
<accession>A0A420E5F2</accession>
<evidence type="ECO:0000313" key="2">
    <source>
        <dbReference type="Proteomes" id="UP000285780"/>
    </source>
</evidence>
<proteinExistence type="predicted"/>
<dbReference type="RefSeq" id="WP_051435865.1">
    <property type="nucleotide sequence ID" value="NZ_RAQM01000006.1"/>
</dbReference>
<dbReference type="InterPro" id="IPR008810">
    <property type="entry name" value="R_equi_Vir"/>
</dbReference>
<dbReference type="EMBL" id="RAQM01000006">
    <property type="protein sequence ID" value="RKF05292.1"/>
    <property type="molecule type" value="Genomic_DNA"/>
</dbReference>
<protein>
    <submittedName>
        <fullName evidence="1">Virulence-associated protein</fullName>
    </submittedName>
</protein>
<comment type="caution">
    <text evidence="1">The sequence shown here is derived from an EMBL/GenBank/DDBJ whole genome shotgun (WGS) entry which is preliminary data.</text>
</comment>
<reference evidence="1 2" key="1">
    <citation type="submission" date="2018-09" db="EMBL/GenBank/DDBJ databases">
        <title>Genomic Encyclopedia of Archaeal and Bacterial Type Strains, Phase II (KMG-II): from individual species to whole genera.</title>
        <authorList>
            <person name="Goeker M."/>
        </authorList>
    </citation>
    <scope>NUCLEOTIDE SEQUENCE [LARGE SCALE GENOMIC DNA]</scope>
    <source>
        <strain evidence="1 2">DSM 16505</strain>
    </source>
</reference>
<sequence length="153" mass="16219">MKTATKQNQLVEDFENNFKNLLSSESISKAVEDLENVDSESLKTASAYGAHGALASLVFYVKAQCSINNGKTFNGNAWGISFPGGGALFGDVYLSNAGSLDQLYKETTSFTFTATPVYTAFYFFDKNSKLLGHFQAGSVSTATGTGGGSGSWS</sequence>
<dbReference type="InterPro" id="IPR038625">
    <property type="entry name" value="R_equi_Vir_sf"/>
</dbReference>